<gene>
    <name evidence="1" type="ORF">NU887_04695</name>
</gene>
<dbReference type="AlphaFoldDB" id="A0A9X2P2F2"/>
<evidence type="ECO:0000313" key="1">
    <source>
        <dbReference type="EMBL" id="MCR9014321.1"/>
    </source>
</evidence>
<dbReference type="EMBL" id="JANSUY010000002">
    <property type="protein sequence ID" value="MCR9014321.1"/>
    <property type="molecule type" value="Genomic_DNA"/>
</dbReference>
<evidence type="ECO:0008006" key="3">
    <source>
        <dbReference type="Google" id="ProtNLM"/>
    </source>
</evidence>
<dbReference type="Proteomes" id="UP001142175">
    <property type="component" value="Unassembled WGS sequence"/>
</dbReference>
<keyword evidence="2" id="KW-1185">Reference proteome</keyword>
<comment type="caution">
    <text evidence="1">The sequence shown here is derived from an EMBL/GenBank/DDBJ whole genome shotgun (WGS) entry which is preliminary data.</text>
</comment>
<accession>A0A9X2P2F2</accession>
<dbReference type="PROSITE" id="PS51257">
    <property type="entry name" value="PROKAR_LIPOPROTEIN"/>
    <property type="match status" value="1"/>
</dbReference>
<sequence>MTKIVFQTLIAFGFLTVVASCDKTECKNTNTIFENYSPDAKEYKDEIVNQLAKVDKSKLTYWMDSYQEKNNSQYIHAHIQGDGLCAKIIITLKGMDKGIEGIIKNKGRGYSGAELEDLKFEIKQDSLTTEFVFQQISGIVD</sequence>
<name>A0A9X2P2F2_9BACT</name>
<protein>
    <recommendedName>
        <fullName evidence="3">Lipoprotein</fullName>
    </recommendedName>
</protein>
<proteinExistence type="predicted"/>
<dbReference type="RefSeq" id="WP_258422203.1">
    <property type="nucleotide sequence ID" value="NZ_JANSUY010000002.1"/>
</dbReference>
<evidence type="ECO:0000313" key="2">
    <source>
        <dbReference type="Proteomes" id="UP001142175"/>
    </source>
</evidence>
<organism evidence="1 2">
    <name type="scientific">Aquiflexum gelatinilyticum</name>
    <dbReference type="NCBI Taxonomy" id="2961943"/>
    <lineage>
        <taxon>Bacteria</taxon>
        <taxon>Pseudomonadati</taxon>
        <taxon>Bacteroidota</taxon>
        <taxon>Cytophagia</taxon>
        <taxon>Cytophagales</taxon>
        <taxon>Cyclobacteriaceae</taxon>
        <taxon>Aquiflexum</taxon>
    </lineage>
</organism>
<reference evidence="1" key="1">
    <citation type="submission" date="2022-08" db="EMBL/GenBank/DDBJ databases">
        <authorList>
            <person name="Zhang D."/>
        </authorList>
    </citation>
    <scope>NUCLEOTIDE SEQUENCE</scope>
    <source>
        <strain evidence="1">XJ19-11</strain>
    </source>
</reference>